<comment type="caution">
    <text evidence="5">The sequence shown here is derived from an EMBL/GenBank/DDBJ whole genome shotgun (WGS) entry which is preliminary data.</text>
</comment>
<reference evidence="5 6" key="1">
    <citation type="submission" date="2023-02" db="EMBL/GenBank/DDBJ databases">
        <title>Oceanobacillus kimchii IFOP_LL358 isolated form Alexandrium catenella lab strain.</title>
        <authorList>
            <person name="Gajardo G."/>
            <person name="Ueki S."/>
            <person name="Maruyama F."/>
        </authorList>
    </citation>
    <scope>NUCLEOTIDE SEQUENCE [LARGE SCALE GENOMIC DNA]</scope>
    <source>
        <strain evidence="5 6">IFOP_LL358</strain>
    </source>
</reference>
<evidence type="ECO:0000259" key="4">
    <source>
        <dbReference type="PROSITE" id="PS50977"/>
    </source>
</evidence>
<protein>
    <submittedName>
        <fullName evidence="5">TetR/AcrR family transcriptional regulator</fullName>
    </submittedName>
</protein>
<feature type="DNA-binding region" description="H-T-H motif" evidence="3">
    <location>
        <begin position="34"/>
        <end position="53"/>
    </location>
</feature>
<proteinExistence type="predicted"/>
<dbReference type="RefSeq" id="WP_017798678.1">
    <property type="nucleotide sequence ID" value="NZ_BSKO01000001.1"/>
</dbReference>
<evidence type="ECO:0000313" key="5">
    <source>
        <dbReference type="EMBL" id="GLO68142.1"/>
    </source>
</evidence>
<evidence type="ECO:0000256" key="1">
    <source>
        <dbReference type="ARBA" id="ARBA00022491"/>
    </source>
</evidence>
<organism evidence="5 6">
    <name type="scientific">Oceanobacillus kimchii</name>
    <dbReference type="NCBI Taxonomy" id="746691"/>
    <lineage>
        <taxon>Bacteria</taxon>
        <taxon>Bacillati</taxon>
        <taxon>Bacillota</taxon>
        <taxon>Bacilli</taxon>
        <taxon>Bacillales</taxon>
        <taxon>Bacillaceae</taxon>
        <taxon>Oceanobacillus</taxon>
    </lineage>
</organism>
<keyword evidence="2 3" id="KW-0238">DNA-binding</keyword>
<dbReference type="Gene3D" id="1.10.357.10">
    <property type="entry name" value="Tetracycline Repressor, domain 2"/>
    <property type="match status" value="1"/>
</dbReference>
<keyword evidence="1" id="KW-0678">Repressor</keyword>
<dbReference type="PANTHER" id="PTHR43479:SF7">
    <property type="entry name" value="TETR-FAMILY TRANSCRIPTIONAL REGULATOR"/>
    <property type="match status" value="1"/>
</dbReference>
<dbReference type="PANTHER" id="PTHR43479">
    <property type="entry name" value="ACREF/ENVCD OPERON REPRESSOR-RELATED"/>
    <property type="match status" value="1"/>
</dbReference>
<dbReference type="Pfam" id="PF00440">
    <property type="entry name" value="TetR_N"/>
    <property type="match status" value="1"/>
</dbReference>
<keyword evidence="6" id="KW-1185">Reference proteome</keyword>
<dbReference type="EMBL" id="BSKO01000001">
    <property type="protein sequence ID" value="GLO68142.1"/>
    <property type="molecule type" value="Genomic_DNA"/>
</dbReference>
<evidence type="ECO:0000256" key="2">
    <source>
        <dbReference type="ARBA" id="ARBA00023125"/>
    </source>
</evidence>
<dbReference type="Proteomes" id="UP001275436">
    <property type="component" value="Unassembled WGS sequence"/>
</dbReference>
<dbReference type="SUPFAM" id="SSF46689">
    <property type="entry name" value="Homeodomain-like"/>
    <property type="match status" value="1"/>
</dbReference>
<dbReference type="PROSITE" id="PS50977">
    <property type="entry name" value="HTH_TETR_2"/>
    <property type="match status" value="1"/>
</dbReference>
<feature type="domain" description="HTH tetR-type" evidence="4">
    <location>
        <begin position="11"/>
        <end position="71"/>
    </location>
</feature>
<accession>A0ABQ5TSW1</accession>
<evidence type="ECO:0000313" key="6">
    <source>
        <dbReference type="Proteomes" id="UP001275436"/>
    </source>
</evidence>
<sequence length="192" mass="22786">MVKENKDLRLIRTRKFIIDSFIDLLEKKDFKSIKISDITTGAMINRATFYHHFYDKYDLLETVTRENLVKSVLQELSNNTDFNEQMLRSAFLSITNYHANLSDRCKRSYDDMTMNIESLLKKELETIISQSLLKKYPDISKEKLRMLSTMLSWMIYAASIDWKQNSDQSPEEYFEYASFSMKQLVKDETFDS</sequence>
<dbReference type="InterPro" id="IPR050624">
    <property type="entry name" value="HTH-type_Tx_Regulator"/>
</dbReference>
<dbReference type="InterPro" id="IPR009057">
    <property type="entry name" value="Homeodomain-like_sf"/>
</dbReference>
<name>A0ABQ5TSW1_9BACI</name>
<dbReference type="InterPro" id="IPR001647">
    <property type="entry name" value="HTH_TetR"/>
</dbReference>
<evidence type="ECO:0000256" key="3">
    <source>
        <dbReference type="PROSITE-ProRule" id="PRU00335"/>
    </source>
</evidence>
<gene>
    <name evidence="5" type="ORF">MACH08_39260</name>
</gene>